<dbReference type="Proteomes" id="UP001589832">
    <property type="component" value="Unassembled WGS sequence"/>
</dbReference>
<comment type="caution">
    <text evidence="5">The sequence shown here is derived from an EMBL/GenBank/DDBJ whole genome shotgun (WGS) entry which is preliminary data.</text>
</comment>
<keyword evidence="6" id="KW-1185">Reference proteome</keyword>
<feature type="region of interest" description="Disordered" evidence="2">
    <location>
        <begin position="256"/>
        <end position="277"/>
    </location>
</feature>
<dbReference type="InterPro" id="IPR030392">
    <property type="entry name" value="S74_ICA"/>
</dbReference>
<dbReference type="Gene3D" id="1.10.10.10">
    <property type="entry name" value="Winged helix-like DNA-binding domain superfamily/Winged helix DNA-binding domain"/>
    <property type="match status" value="1"/>
</dbReference>
<keyword evidence="3" id="KW-0732">Signal</keyword>
<evidence type="ECO:0000256" key="3">
    <source>
        <dbReference type="SAM" id="SignalP"/>
    </source>
</evidence>
<evidence type="ECO:0000313" key="6">
    <source>
        <dbReference type="Proteomes" id="UP001589832"/>
    </source>
</evidence>
<evidence type="ECO:0000313" key="5">
    <source>
        <dbReference type="EMBL" id="MFC0603134.1"/>
    </source>
</evidence>
<accession>A0ABV6Q4E3</accession>
<keyword evidence="1" id="KW-0175">Coiled coil</keyword>
<evidence type="ECO:0000259" key="4">
    <source>
        <dbReference type="PROSITE" id="PS51688"/>
    </source>
</evidence>
<sequence length="814" mass="84451">MKTITSLLVACLFCCVMYAQNNTINYKALVKDDLGNVVASQGINVRFTIYADAVQVYEETHNPTTDANGIIILDIGSGTTVNVFADIDWSTTTSLKTEIDTGSGYVDMGTTAFKSVPYAINAGNTAFSTTANVTSNAPGDIDTDDFVFGSIQLAHSADPSITDNRMFFDKSKGAFRAGATYKLDGLSYPLDGTTWDDANVGDHSFASGINTTASGFAATAMGVSTTASGESSTAMGWNTSALGTYATAIGFETTASGGSSTTMGQSTTASGSSSTAMGQNTEAIGIGSLTTGIYTQANAIASTAIGRYNIGGGNQSFWVETDPLFEIGNGFDEANRTNALTVLKNGTITAPSFDLVEITDPKALVTKEYVDSGAGASGLEQIMEGGNIGWRIKGQDPANYGDIGSGAVDLSIGTSSTEGATGNYSFAVNNGSTASGNYSTAMGYNANASGFGSIAMGYATNSSEVYSTAMGYSTIASGPRSTTLGGHTTASGNSSIAMGSSTTASGDYSTAMGQSTKSESYASTSIGHYNIGGGNPTSWIETDPLFEIGNGTFSSSANALTVLKNGNTTINGQTTVNEDTANLSAHAISGIKTHTGNIDAYGIFGKNDVSDFYGFGVFGLGGYVGTYGLVHPTGSSSYFGILGQVLGTNTSGTNYGVYGTASSGVGATNYAVYSNGDLAHTGALINASDRKLKTNISTINNSLENIMRLNPATYLIRENYQKTMNMSSSQQFGFIAQELQEVFPDLVSRNIHPGATKQDASIEYLGVNYIGLIPVLTKGIQEQQATIETLEEKVERQEQVIASLVARLEALENR</sequence>
<dbReference type="InterPro" id="IPR011049">
    <property type="entry name" value="Serralysin-like_metalloprot_C"/>
</dbReference>
<dbReference type="EMBL" id="JBHLTQ010000001">
    <property type="protein sequence ID" value="MFC0603134.1"/>
    <property type="molecule type" value="Genomic_DNA"/>
</dbReference>
<name>A0ABV6Q4E3_9FLAO</name>
<feature type="coiled-coil region" evidence="1">
    <location>
        <begin position="780"/>
        <end position="814"/>
    </location>
</feature>
<protein>
    <submittedName>
        <fullName evidence="5">Tail fiber domain-containing protein</fullName>
    </submittedName>
</protein>
<dbReference type="Pfam" id="PF05658">
    <property type="entry name" value="YadA_head"/>
    <property type="match status" value="5"/>
</dbReference>
<evidence type="ECO:0000256" key="1">
    <source>
        <dbReference type="SAM" id="Coils"/>
    </source>
</evidence>
<gene>
    <name evidence="5" type="ORF">ACFFGA_01095</name>
</gene>
<feature type="chain" id="PRO_5046870102" evidence="3">
    <location>
        <begin position="22"/>
        <end position="814"/>
    </location>
</feature>
<dbReference type="PROSITE" id="PS51688">
    <property type="entry name" value="ICA"/>
    <property type="match status" value="1"/>
</dbReference>
<proteinExistence type="predicted"/>
<dbReference type="Pfam" id="PF13884">
    <property type="entry name" value="Peptidase_S74"/>
    <property type="match status" value="1"/>
</dbReference>
<reference evidence="5 6" key="1">
    <citation type="submission" date="2024-09" db="EMBL/GenBank/DDBJ databases">
        <authorList>
            <person name="Sun Q."/>
            <person name="Mori K."/>
        </authorList>
    </citation>
    <scope>NUCLEOTIDE SEQUENCE [LARGE SCALE GENOMIC DNA]</scope>
    <source>
        <strain evidence="5 6">NCAIM B.02481</strain>
    </source>
</reference>
<dbReference type="RefSeq" id="WP_386058407.1">
    <property type="nucleotide sequence ID" value="NZ_JBHLTQ010000001.1"/>
</dbReference>
<dbReference type="InterPro" id="IPR036388">
    <property type="entry name" value="WH-like_DNA-bd_sf"/>
</dbReference>
<organism evidence="5 6">
    <name type="scientific">Winogradskyella pulchriflava</name>
    <dbReference type="NCBI Taxonomy" id="1110688"/>
    <lineage>
        <taxon>Bacteria</taxon>
        <taxon>Pseudomonadati</taxon>
        <taxon>Bacteroidota</taxon>
        <taxon>Flavobacteriia</taxon>
        <taxon>Flavobacteriales</taxon>
        <taxon>Flavobacteriaceae</taxon>
        <taxon>Winogradskyella</taxon>
    </lineage>
</organism>
<dbReference type="SUPFAM" id="SSF101967">
    <property type="entry name" value="Adhesin YadA, collagen-binding domain"/>
    <property type="match status" value="2"/>
</dbReference>
<evidence type="ECO:0000256" key="2">
    <source>
        <dbReference type="SAM" id="MobiDB-lite"/>
    </source>
</evidence>
<feature type="domain" description="Peptidase S74" evidence="4">
    <location>
        <begin position="688"/>
        <end position="794"/>
    </location>
</feature>
<dbReference type="CDD" id="cd12820">
    <property type="entry name" value="LbR_YadA-like"/>
    <property type="match status" value="2"/>
</dbReference>
<dbReference type="Gene3D" id="2.150.10.10">
    <property type="entry name" value="Serralysin-like metalloprotease, C-terminal"/>
    <property type="match status" value="2"/>
</dbReference>
<feature type="signal peptide" evidence="3">
    <location>
        <begin position="1"/>
        <end position="21"/>
    </location>
</feature>
<dbReference type="InterPro" id="IPR008640">
    <property type="entry name" value="Adhesin_Head_dom"/>
</dbReference>